<dbReference type="GO" id="GO:0031982">
    <property type="term" value="C:vesicle"/>
    <property type="evidence" value="ECO:0007669"/>
    <property type="project" value="TreeGrafter"/>
</dbReference>
<dbReference type="GO" id="GO:1900029">
    <property type="term" value="P:positive regulation of ruffle assembly"/>
    <property type="evidence" value="ECO:0007669"/>
    <property type="project" value="TreeGrafter"/>
</dbReference>
<dbReference type="PROSITE" id="PS50002">
    <property type="entry name" value="SH3"/>
    <property type="match status" value="1"/>
</dbReference>
<keyword evidence="1 2" id="KW-0728">SH3 domain</keyword>
<dbReference type="Gene3D" id="1.10.150.50">
    <property type="entry name" value="Transcription Factor, Ets-1"/>
    <property type="match status" value="1"/>
</dbReference>
<dbReference type="SUPFAM" id="SSF50044">
    <property type="entry name" value="SH3-domain"/>
    <property type="match status" value="1"/>
</dbReference>
<dbReference type="InterPro" id="IPR035462">
    <property type="entry name" value="Eps8_SH3"/>
</dbReference>
<keyword evidence="3" id="KW-0812">Transmembrane</keyword>
<dbReference type="AlphaFoldDB" id="A0A3Q2TQX8"/>
<reference evidence="5" key="1">
    <citation type="submission" date="2025-08" db="UniProtKB">
        <authorList>
            <consortium name="Ensembl"/>
        </authorList>
    </citation>
    <scope>IDENTIFICATION</scope>
</reference>
<organism evidence="5 6">
    <name type="scientific">Fundulus heteroclitus</name>
    <name type="common">Killifish</name>
    <name type="synonym">Mummichog</name>
    <dbReference type="NCBI Taxonomy" id="8078"/>
    <lineage>
        <taxon>Eukaryota</taxon>
        <taxon>Metazoa</taxon>
        <taxon>Chordata</taxon>
        <taxon>Craniata</taxon>
        <taxon>Vertebrata</taxon>
        <taxon>Euteleostomi</taxon>
        <taxon>Actinopterygii</taxon>
        <taxon>Neopterygii</taxon>
        <taxon>Teleostei</taxon>
        <taxon>Neoteleostei</taxon>
        <taxon>Acanthomorphata</taxon>
        <taxon>Ovalentaria</taxon>
        <taxon>Atherinomorphae</taxon>
        <taxon>Cyprinodontiformes</taxon>
        <taxon>Fundulidae</taxon>
        <taxon>Fundulus</taxon>
    </lineage>
</organism>
<dbReference type="GeneTree" id="ENSGT00940000158125"/>
<keyword evidence="3" id="KW-0472">Membrane</keyword>
<dbReference type="GO" id="GO:0032587">
    <property type="term" value="C:ruffle membrane"/>
    <property type="evidence" value="ECO:0007669"/>
    <property type="project" value="TreeGrafter"/>
</dbReference>
<accession>A0A3Q2TQX8</accession>
<dbReference type="InterPro" id="IPR039801">
    <property type="entry name" value="EPS8-like"/>
</dbReference>
<evidence type="ECO:0000256" key="3">
    <source>
        <dbReference type="SAM" id="Phobius"/>
    </source>
</evidence>
<dbReference type="Pfam" id="PF22975">
    <property type="entry name" value="EPS8_2nd"/>
    <property type="match status" value="1"/>
</dbReference>
<dbReference type="Ensembl" id="ENSFHET00000028291.1">
    <property type="protein sequence ID" value="ENSFHEP00000019125.1"/>
    <property type="gene ID" value="ENSFHEG00000021056.1"/>
</dbReference>
<evidence type="ECO:0000256" key="1">
    <source>
        <dbReference type="ARBA" id="ARBA00022443"/>
    </source>
</evidence>
<evidence type="ECO:0000313" key="5">
    <source>
        <dbReference type="Ensembl" id="ENSFHEP00000019125.1"/>
    </source>
</evidence>
<dbReference type="Pfam" id="PF00018">
    <property type="entry name" value="SH3_1"/>
    <property type="match status" value="1"/>
</dbReference>
<reference evidence="5" key="2">
    <citation type="submission" date="2025-09" db="UniProtKB">
        <authorList>
            <consortium name="Ensembl"/>
        </authorList>
    </citation>
    <scope>IDENTIFICATION</scope>
</reference>
<dbReference type="PANTHER" id="PTHR12287:SF19">
    <property type="entry name" value="EPIDERMAL GROWTH FACTOR RECEPTOR KINASE SUBSTRATE 8-LIKE PROTEIN 1"/>
    <property type="match status" value="1"/>
</dbReference>
<dbReference type="GO" id="GO:0007266">
    <property type="term" value="P:Rho protein signal transduction"/>
    <property type="evidence" value="ECO:0007669"/>
    <property type="project" value="TreeGrafter"/>
</dbReference>
<dbReference type="PANTHER" id="PTHR12287">
    <property type="entry name" value="EPIDERMAL GROWTH FACTOR RECEPTOR KINASE SUBSTRATE EPS8-RELATED PROTEIN"/>
    <property type="match status" value="1"/>
</dbReference>
<name>A0A3Q2TQX8_FUNHE</name>
<feature type="transmembrane region" description="Helical" evidence="3">
    <location>
        <begin position="128"/>
        <end position="147"/>
    </location>
</feature>
<evidence type="ECO:0000256" key="2">
    <source>
        <dbReference type="PROSITE-ProRule" id="PRU00192"/>
    </source>
</evidence>
<keyword evidence="3" id="KW-1133">Transmembrane helix</keyword>
<keyword evidence="6" id="KW-1185">Reference proteome</keyword>
<dbReference type="GO" id="GO:0035023">
    <property type="term" value="P:regulation of Rho protein signal transduction"/>
    <property type="evidence" value="ECO:0007669"/>
    <property type="project" value="TreeGrafter"/>
</dbReference>
<feature type="domain" description="SH3" evidence="4">
    <location>
        <begin position="161"/>
        <end position="220"/>
    </location>
</feature>
<dbReference type="STRING" id="8078.ENSFHEP00000019125"/>
<dbReference type="Proteomes" id="UP000265000">
    <property type="component" value="Unplaced"/>
</dbReference>
<dbReference type="CDD" id="cd11764">
    <property type="entry name" value="SH3_Eps8"/>
    <property type="match status" value="1"/>
</dbReference>
<sequence length="370" mass="42682">YCRADSSRLWSQLQDTIHEGSASVVSPALTRGAVSLLQEHLTEEEKELWTSLGPNWTSYGSLNVSVPPYAPVFLDGWKPLDNVTDDPIQLQHKEDALNESRQKQREREQTQPELWLGWHVHRRQRRMLWFRLSLVTILCHFLLFYAISACNFRNENSLPPNDERLYYCSYDFVARNSNELSVLRGETLEVLDSSKNWWKCRNTYSEIGFVPSNILEPLSARQAKKKRSHPRKALLRKAFTGPPSLWKTVNWIMVMNDELLQRLAKKRNSLDRMEVPSTASVPVPLNYHSPSAEVKAWLSAKGFKRLCRLSLCVHVTTSKAEGQGLFSLQAVMIKKKKKKKKKTQQALVPQKLNHILLFKLSPLKDMSSSR</sequence>
<dbReference type="InterPro" id="IPR013761">
    <property type="entry name" value="SAM/pointed_sf"/>
</dbReference>
<dbReference type="GO" id="GO:0003779">
    <property type="term" value="F:actin binding"/>
    <property type="evidence" value="ECO:0007669"/>
    <property type="project" value="TreeGrafter"/>
</dbReference>
<proteinExistence type="predicted"/>
<evidence type="ECO:0000259" key="4">
    <source>
        <dbReference type="PROSITE" id="PS50002"/>
    </source>
</evidence>
<protein>
    <submittedName>
        <fullName evidence="5">EPS8 signaling adaptor L1a</fullName>
    </submittedName>
</protein>
<dbReference type="InterPro" id="IPR055093">
    <property type="entry name" value="EPS8_2nd"/>
</dbReference>
<evidence type="ECO:0000313" key="6">
    <source>
        <dbReference type="Proteomes" id="UP000265000"/>
    </source>
</evidence>
<dbReference type="InterPro" id="IPR001452">
    <property type="entry name" value="SH3_domain"/>
</dbReference>
<dbReference type="Gene3D" id="2.30.30.40">
    <property type="entry name" value="SH3 Domains"/>
    <property type="match status" value="1"/>
</dbReference>
<dbReference type="SMART" id="SM00326">
    <property type="entry name" value="SH3"/>
    <property type="match status" value="1"/>
</dbReference>
<dbReference type="InterPro" id="IPR036028">
    <property type="entry name" value="SH3-like_dom_sf"/>
</dbReference>